<reference evidence="13 14" key="1">
    <citation type="submission" date="2019-07" db="EMBL/GenBank/DDBJ databases">
        <title>Genomes of Cafeteria roenbergensis.</title>
        <authorList>
            <person name="Fischer M.G."/>
            <person name="Hackl T."/>
            <person name="Roman M."/>
        </authorList>
    </citation>
    <scope>NUCLEOTIDE SEQUENCE [LARGE SCALE GENOMIC DNA]</scope>
    <source>
        <strain evidence="13 14">BVI</strain>
    </source>
</reference>
<feature type="compositionally biased region" description="Basic and acidic residues" evidence="10">
    <location>
        <begin position="1018"/>
        <end position="1031"/>
    </location>
</feature>
<dbReference type="FunFam" id="3.40.50.300:FF:000298">
    <property type="entry name" value="ATP-binding cassette sub-family A member 12"/>
    <property type="match status" value="1"/>
</dbReference>
<feature type="transmembrane region" description="Helical" evidence="11">
    <location>
        <begin position="405"/>
        <end position="428"/>
    </location>
</feature>
<sequence>MAFFRHLLLCLWKTWLQKLRNPISAMSELLLPVVLVGVWAFLYANSPLTFMPDATHECDAVTTVDSSTRQDFVYLPRAMDILNRRLAVVGPPELRDPFYAHLESEYPGLSKSAVDALGCKFESKAPGFSRSLDSVPPLASRVMNFTTEQDLENYILSDTYGKNSEPLIYAAVVWHHGPPHWNYTIRMNKTATPDNGVATDPYQQGLVLKTQSDYVSYDPALDQFSQWPTKDFLTVPGFVPIQLAVDRFIVGARERPIPLAGTGLTVYNTTIAQVPGFLAVWNCSFNLPFLADDLRGDTLDGKIRAAAATSGDGQAGAMGPIEALGKLLDFLRSHSLSPQQATLVPFPTASYYATTFYTLASNVFSLSFVLFFFYPVSQMIAAVVHEKESRIKEGMRMMGIPSGALTAAWYLSYFLAFLVCSFGIASIASKNMFGRSDSMLIWLLFWLFGIAATAEAFLISVFFSRAKVASAVGTIIFLASFFPYYAVNDPLKDMGSKVGASFLAPVAFGLDLQVVAQLESSGIGLHWSTIGFTVQGFNVGSGMLMMLADTIIYTLIALYLEQILPSEFGVPRPWYFPCMPRFWAGCCSCCGGGCARRTTGKRARNPGFGGRDTDGTTTVSGDISLPGLDGADARHGDRLLLSDTDEDPAYANKRNFEPLGAERRALKAADRCLTARGLKKHFDTPDGVKKAVDGVDLDVFQGEIFALLGHNGAGKSTTMTMLTGLIPMTSGVASAFGLDVSRDMDDMRRILGVCPQHDVLWPELTVAEHLTFFAAAKGVPPKEVAAAVDDTIKEVGLTEKRKVQSKALSGGMKRKLSVGIALIGGSKVVVLDEPTSGMDPYSRRSTWNILLSSKSDRAIILSTHFLDEADLLGDRIAIMAAGRVRCCGSSMFLKKRYGVGYNLTLNKADEHCSSAPIAAIIRRHVPSVKTLSDVGAEVAFQVPTEASSSFPALFEDLEANLSRLGIRSYSIGATTLEEVFLRVAEEEHHGASGATQRARDDKAHAGGSSAAAAGAATDSKDAPAHDDHEDGGYMPPASDAAKAASGAAPSDGYLDAPASAWDFAAPGPAASSSVAPAPAPAAVEAASPAVAASKPVQDAAVTHAAIRAEARSATGSVFCQHFYALFLKRLRYALRDFRAAVFQLLIPVLALLAGLLILKLNPTRMPPPITFNTSSLNTNVPSTAAGAAPWATEMNVPLYRGKSNSGPDALQAATPINNATLVPVTQAALDAANPVVGNYTVDRVPACSALLQANIWLWDPTDCRPDKLNSSGLPFLSMADDVAAPTAISTLAASVSDDFGFLATAAKARDEMRSRFDSAASADGNAPRREPHPLTDHASLDRAASPSVWLGVSGKAGKVMDAIAHTAGLKGALRAARAASTLVHSGPSAAWGALMAPDAAEARGSPVGGVTSGGCAKGELPHPLDHAKQFSAWLLAHRKDSPGGSSRFAAFNVTHVDVERQTSDRAPVNGTAGVVLYHNTTANHIIPTMLNIFSSALWRTRSGVGNDASLGSIQAGSKPVPFTQEELSIQSSASAFVAVLFITLAFAFIPASFAVFVVREREVSAKHQQLISGVSIPAYWVATYCWDIANYAVPCILSIVLVVAFDVRELMDGGAAPAMVLLFVLYGVSVAAFTYCISYCFRSHATAQIVVLVLNLLCMVLLIASFIMQQLEATCAADRALRYVYRLLPGYSLGNGLLQLSLLKQLGFLNTDCSKGSSTYNPLDAPTFEPFSPDVAGAPVAFMAVESVAYFALAIVIDILLSFPAIRARLWPDKTKPLETFDEDEDVRSERSRVESSRADSDVIVLDGLRKVYGGEKVAVKQLSFGIGGGQIFGFLGCNGAGKTTTMKILTGDIIPTEGTARLAGLDVLSNQIECRRMLGYCPQFDALLDLLTVREHLELYARIKSVAEKDIPEVVRAKIEEFDLTDFENKLAGSLSGGNKRKLSVAIALISEPPLVVLDEPSTGVDPVARRFMWDVIARYLGSNKTVILVTHSMEEVEALCNKVAIMVGGRLRCLGSIPHLKHRFGRGYMVEIKLDDPDEGHSGRVLDLLAEGGFIVDRDGQAEPRVAPGESEDQRIARLGAGVINSSAASAACDALGDSVRAKMLHPKGSGWALAMEMAEQGHMSANAFADWWAFESLGAHLQHFMTHTFPDTDLVERHGEFFRYSIGGHSSETARRLPLSRIFRALEAGRDRLRISTYSLSQTTLEAVFNSFAAQQDEEQGSIRGFKAPTRPEVGRTHSADAADLDAQLDEVEGEIGDSLLGTAAGVPGIGTDFLTDDAGSTVDDAVSIHARADGFNRVVVIDATALTRSVWDAMKAAIAGEAATEGGSEGAPGTSLAGIAGAVVLLSNRSSDPPLTSAYSLASADGTAMGRRAAGGTEWNAGGVGLLGERLNLPVVAVSGDDAARVLRLTAENLSGHGHAPRWGARFRYFMGPAGLTSKSCLQQHQCLPIGGQSVWATIGGDVDDLAAPGAGAGTGVRPGQKGWILLAARADASALFHGRAAGHVSAVGNIIVTLAAAAALAAEQQTTDLEYRPIVALMQAETAGRAGSRRFVREAMTAPACTKEVPRSLTPYGRLGCLEPAVRPDYASLPGMRLGNASAGLAGALAVELPPSLLSLRGPGAVPQRLFLHQTVSSAPGQQAVLAMAKGVADDLRTHGRLLLPGGMVVEQGGASASRPLSESPSEVLPPSPLDSLLDPVDAGSAKAGQLLRAGSAVVSGGYAGAGNVTASLHSAADSATSGLQALSVDALTDAASFVAGLVFTMGRQGIQASGASTAPSLGASPAGLVASRSLVESLLVCFQQDAACPLAREVTGLDENTLQAFALGSGGGAGDWGGGSASQPPPLFPGIYSAPLATRGGGATVLPTWTEKLIRDTLANITANVTTSTPCATDADCRKDGASPRAECLQHSGLCGRSSAHYIDALSPAVVVQGSDPNDVDTALLTAEDPAWAEPYWSARIRAELLAVPAPDSQWAAVLAGALGTVAAAGVTLWWLRCGKADLVIL</sequence>
<keyword evidence="7" id="KW-0067">ATP-binding</keyword>
<dbReference type="Pfam" id="PF00005">
    <property type="entry name" value="ABC_tran"/>
    <property type="match status" value="2"/>
</dbReference>
<dbReference type="GO" id="GO:0005524">
    <property type="term" value="F:ATP binding"/>
    <property type="evidence" value="ECO:0007669"/>
    <property type="project" value="UniProtKB-KW"/>
</dbReference>
<feature type="domain" description="ABC transporter" evidence="12">
    <location>
        <begin position="673"/>
        <end position="906"/>
    </location>
</feature>
<keyword evidence="14" id="KW-1185">Reference proteome</keyword>
<evidence type="ECO:0000256" key="7">
    <source>
        <dbReference type="ARBA" id="ARBA00022840"/>
    </source>
</evidence>
<feature type="compositionally biased region" description="Basic and acidic residues" evidence="10">
    <location>
        <begin position="1326"/>
        <end position="1340"/>
    </location>
</feature>
<dbReference type="Proteomes" id="UP000323011">
    <property type="component" value="Unassembled WGS sequence"/>
</dbReference>
<feature type="transmembrane region" description="Helical" evidence="11">
    <location>
        <begin position="1649"/>
        <end position="1668"/>
    </location>
</feature>
<evidence type="ECO:0000256" key="3">
    <source>
        <dbReference type="ARBA" id="ARBA00022448"/>
    </source>
</evidence>
<dbReference type="FunFam" id="3.40.50.300:FF:000335">
    <property type="entry name" value="ATP binding cassette subfamily A member 5"/>
    <property type="match status" value="1"/>
</dbReference>
<dbReference type="PROSITE" id="PS50893">
    <property type="entry name" value="ABC_TRANSPORTER_2"/>
    <property type="match status" value="2"/>
</dbReference>
<dbReference type="InterPro" id="IPR003593">
    <property type="entry name" value="AAA+_ATPase"/>
</dbReference>
<feature type="transmembrane region" description="Helical" evidence="11">
    <location>
        <begin position="542"/>
        <end position="560"/>
    </location>
</feature>
<evidence type="ECO:0000256" key="8">
    <source>
        <dbReference type="ARBA" id="ARBA00022989"/>
    </source>
</evidence>
<feature type="transmembrane region" description="Helical" evidence="11">
    <location>
        <begin position="363"/>
        <end position="384"/>
    </location>
</feature>
<dbReference type="GO" id="GO:0016887">
    <property type="term" value="F:ATP hydrolysis activity"/>
    <property type="evidence" value="ECO:0007669"/>
    <property type="project" value="InterPro"/>
</dbReference>
<evidence type="ECO:0000256" key="11">
    <source>
        <dbReference type="SAM" id="Phobius"/>
    </source>
</evidence>
<feature type="transmembrane region" description="Helical" evidence="11">
    <location>
        <begin position="1535"/>
        <end position="1558"/>
    </location>
</feature>
<dbReference type="GO" id="GO:0016020">
    <property type="term" value="C:membrane"/>
    <property type="evidence" value="ECO:0007669"/>
    <property type="project" value="UniProtKB-SubCell"/>
</dbReference>
<gene>
    <name evidence="13" type="ORF">FNF29_02893</name>
</gene>
<evidence type="ECO:0000256" key="5">
    <source>
        <dbReference type="ARBA" id="ARBA00022737"/>
    </source>
</evidence>
<dbReference type="SMART" id="SM00382">
    <property type="entry name" value="AAA"/>
    <property type="match status" value="2"/>
</dbReference>
<feature type="transmembrane region" description="Helical" evidence="11">
    <location>
        <begin position="1616"/>
        <end position="1637"/>
    </location>
</feature>
<keyword evidence="5" id="KW-0677">Repeat</keyword>
<dbReference type="InterPro" id="IPR003439">
    <property type="entry name" value="ABC_transporter-like_ATP-bd"/>
</dbReference>
<keyword evidence="6" id="KW-0547">Nucleotide-binding</keyword>
<evidence type="ECO:0000313" key="14">
    <source>
        <dbReference type="Proteomes" id="UP000323011"/>
    </source>
</evidence>
<feature type="region of interest" description="Disordered" evidence="10">
    <location>
        <begin position="1316"/>
        <end position="1340"/>
    </location>
</feature>
<feature type="compositionally biased region" description="Low complexity" evidence="10">
    <location>
        <begin position="1005"/>
        <end position="1017"/>
    </location>
</feature>
<feature type="transmembrane region" description="Helical" evidence="11">
    <location>
        <begin position="468"/>
        <end position="487"/>
    </location>
</feature>
<feature type="domain" description="ABC transporter" evidence="12">
    <location>
        <begin position="1804"/>
        <end position="2035"/>
    </location>
</feature>
<comment type="subcellular location">
    <subcellularLocation>
        <location evidence="1">Membrane</location>
        <topology evidence="1">Multi-pass membrane protein</topology>
    </subcellularLocation>
</comment>
<evidence type="ECO:0000256" key="2">
    <source>
        <dbReference type="ARBA" id="ARBA00008869"/>
    </source>
</evidence>
<evidence type="ECO:0000256" key="1">
    <source>
        <dbReference type="ARBA" id="ARBA00004141"/>
    </source>
</evidence>
<name>A0A5A8CLJ1_CAFRO</name>
<dbReference type="GO" id="GO:0005319">
    <property type="term" value="F:lipid transporter activity"/>
    <property type="evidence" value="ECO:0007669"/>
    <property type="project" value="TreeGrafter"/>
</dbReference>
<keyword evidence="9 11" id="KW-0472">Membrane</keyword>
<protein>
    <recommendedName>
        <fullName evidence="12">ABC transporter domain-containing protein</fullName>
    </recommendedName>
</protein>
<evidence type="ECO:0000256" key="9">
    <source>
        <dbReference type="ARBA" id="ARBA00023136"/>
    </source>
</evidence>
<dbReference type="CDD" id="cd03263">
    <property type="entry name" value="ABC_subfamily_A"/>
    <property type="match status" value="2"/>
</dbReference>
<feature type="transmembrane region" description="Helical" evidence="11">
    <location>
        <begin position="440"/>
        <end position="461"/>
    </location>
</feature>
<proteinExistence type="inferred from homology"/>
<keyword evidence="4 11" id="KW-0812">Transmembrane</keyword>
<evidence type="ECO:0000256" key="6">
    <source>
        <dbReference type="ARBA" id="ARBA00022741"/>
    </source>
</evidence>
<dbReference type="Pfam" id="PF05450">
    <property type="entry name" value="Nicastrin"/>
    <property type="match status" value="1"/>
</dbReference>
<feature type="compositionally biased region" description="Low complexity" evidence="10">
    <location>
        <begin position="1035"/>
        <end position="1048"/>
    </location>
</feature>
<dbReference type="EMBL" id="VLTN01000014">
    <property type="protein sequence ID" value="KAA0153905.1"/>
    <property type="molecule type" value="Genomic_DNA"/>
</dbReference>
<keyword evidence="3" id="KW-0813">Transport</keyword>
<organism evidence="13 14">
    <name type="scientific">Cafeteria roenbergensis</name>
    <name type="common">Marine flagellate</name>
    <dbReference type="NCBI Taxonomy" id="33653"/>
    <lineage>
        <taxon>Eukaryota</taxon>
        <taxon>Sar</taxon>
        <taxon>Stramenopiles</taxon>
        <taxon>Bigyra</taxon>
        <taxon>Opalozoa</taxon>
        <taxon>Bicosoecida</taxon>
        <taxon>Cafeteriaceae</taxon>
        <taxon>Cafeteria</taxon>
    </lineage>
</organism>
<feature type="region of interest" description="Disordered" evidence="10">
    <location>
        <begin position="990"/>
        <end position="1048"/>
    </location>
</feature>
<dbReference type="InterPro" id="IPR017871">
    <property type="entry name" value="ABC_transporter-like_CS"/>
</dbReference>
<dbReference type="Pfam" id="PF23321">
    <property type="entry name" value="R1_ABCA1"/>
    <property type="match status" value="1"/>
</dbReference>
<comment type="similarity">
    <text evidence="2">Belongs to the ABC transporter superfamily. ABCA family.</text>
</comment>
<feature type="transmembrane region" description="Helical" evidence="11">
    <location>
        <begin position="1579"/>
        <end position="1604"/>
    </location>
</feature>
<keyword evidence="8 11" id="KW-1133">Transmembrane helix</keyword>
<dbReference type="InterPro" id="IPR056264">
    <property type="entry name" value="R2_ABCA1-4-like"/>
</dbReference>
<dbReference type="InterPro" id="IPR027417">
    <property type="entry name" value="P-loop_NTPase"/>
</dbReference>
<dbReference type="InterPro" id="IPR013525">
    <property type="entry name" value="ABC2_TM"/>
</dbReference>
<dbReference type="Pfam" id="PF12698">
    <property type="entry name" value="ABC2_membrane_3"/>
    <property type="match status" value="2"/>
</dbReference>
<dbReference type="GO" id="GO:0140359">
    <property type="term" value="F:ABC-type transporter activity"/>
    <property type="evidence" value="ECO:0007669"/>
    <property type="project" value="InterPro"/>
</dbReference>
<evidence type="ECO:0000313" key="13">
    <source>
        <dbReference type="EMBL" id="KAA0153905.1"/>
    </source>
</evidence>
<feature type="transmembrane region" description="Helical" evidence="11">
    <location>
        <begin position="21"/>
        <end position="42"/>
    </location>
</feature>
<dbReference type="Gene3D" id="3.40.50.300">
    <property type="entry name" value="P-loop containing nucleotide triphosphate hydrolases"/>
    <property type="match status" value="2"/>
</dbReference>
<comment type="caution">
    <text evidence="13">The sequence shown here is derived from an EMBL/GenBank/DDBJ whole genome shotgun (WGS) entry which is preliminary data.</text>
</comment>
<evidence type="ECO:0000256" key="4">
    <source>
        <dbReference type="ARBA" id="ARBA00022692"/>
    </source>
</evidence>
<dbReference type="PANTHER" id="PTHR19229">
    <property type="entry name" value="ATP-BINDING CASSETTE TRANSPORTER SUBFAMILY A ABCA"/>
    <property type="match status" value="1"/>
</dbReference>
<accession>A0A5A8CLJ1</accession>
<dbReference type="PROSITE" id="PS00211">
    <property type="entry name" value="ABC_TRANSPORTER_1"/>
    <property type="match status" value="2"/>
</dbReference>
<evidence type="ECO:0000259" key="12">
    <source>
        <dbReference type="PROSITE" id="PS50893"/>
    </source>
</evidence>
<dbReference type="InterPro" id="IPR026082">
    <property type="entry name" value="ABCA"/>
</dbReference>
<evidence type="ECO:0000256" key="10">
    <source>
        <dbReference type="SAM" id="MobiDB-lite"/>
    </source>
</evidence>
<feature type="transmembrane region" description="Helical" evidence="11">
    <location>
        <begin position="2977"/>
        <end position="2998"/>
    </location>
</feature>
<dbReference type="SUPFAM" id="SSF52540">
    <property type="entry name" value="P-loop containing nucleoside triphosphate hydrolases"/>
    <property type="match status" value="2"/>
</dbReference>
<dbReference type="PANTHER" id="PTHR19229:SF36">
    <property type="entry name" value="ATP-BINDING CASSETTE SUB-FAMILY A MEMBER 2"/>
    <property type="match status" value="1"/>
</dbReference>